<dbReference type="EMBL" id="BLLF01000260">
    <property type="protein sequence ID" value="GFH09764.1"/>
    <property type="molecule type" value="Genomic_DNA"/>
</dbReference>
<dbReference type="InterPro" id="IPR038765">
    <property type="entry name" value="Papain-like_cys_pep_sf"/>
</dbReference>
<evidence type="ECO:0000259" key="1">
    <source>
        <dbReference type="Pfam" id="PF02338"/>
    </source>
</evidence>
<feature type="domain" description="OTU" evidence="1">
    <location>
        <begin position="10"/>
        <end position="53"/>
    </location>
</feature>
<feature type="non-terminal residue" evidence="2">
    <location>
        <position position="70"/>
    </location>
</feature>
<protein>
    <submittedName>
        <fullName evidence="2">OTU domain-containing protein 3</fullName>
    </submittedName>
</protein>
<dbReference type="Pfam" id="PF02338">
    <property type="entry name" value="OTU"/>
    <property type="match status" value="1"/>
</dbReference>
<sequence length="70" mass="7954">MNKSDDDEPFDKYMARMAKDGVWAGYMEVIAASQVLQVHLNIYQAGQPRWTVTHCSPQATTLHLSYHDGQ</sequence>
<dbReference type="SUPFAM" id="SSF54001">
    <property type="entry name" value="Cysteine proteinases"/>
    <property type="match status" value="1"/>
</dbReference>
<comment type="caution">
    <text evidence="2">The sequence shown here is derived from an EMBL/GenBank/DDBJ whole genome shotgun (WGS) entry which is preliminary data.</text>
</comment>
<organism evidence="2 3">
    <name type="scientific">Haematococcus lacustris</name>
    <name type="common">Green alga</name>
    <name type="synonym">Haematococcus pluvialis</name>
    <dbReference type="NCBI Taxonomy" id="44745"/>
    <lineage>
        <taxon>Eukaryota</taxon>
        <taxon>Viridiplantae</taxon>
        <taxon>Chlorophyta</taxon>
        <taxon>core chlorophytes</taxon>
        <taxon>Chlorophyceae</taxon>
        <taxon>CS clade</taxon>
        <taxon>Chlamydomonadales</taxon>
        <taxon>Haematococcaceae</taxon>
        <taxon>Haematococcus</taxon>
    </lineage>
</organism>
<dbReference type="Gene3D" id="3.90.70.80">
    <property type="match status" value="1"/>
</dbReference>
<evidence type="ECO:0000313" key="3">
    <source>
        <dbReference type="Proteomes" id="UP000485058"/>
    </source>
</evidence>
<dbReference type="AlphaFoldDB" id="A0A699YSJ6"/>
<dbReference type="InterPro" id="IPR003323">
    <property type="entry name" value="OTU_dom"/>
</dbReference>
<gene>
    <name evidence="2" type="ORF">HaLaN_04968</name>
</gene>
<keyword evidence="3" id="KW-1185">Reference proteome</keyword>
<evidence type="ECO:0000313" key="2">
    <source>
        <dbReference type="EMBL" id="GFH09764.1"/>
    </source>
</evidence>
<proteinExistence type="predicted"/>
<reference evidence="2 3" key="1">
    <citation type="submission" date="2020-02" db="EMBL/GenBank/DDBJ databases">
        <title>Draft genome sequence of Haematococcus lacustris strain NIES-144.</title>
        <authorList>
            <person name="Morimoto D."/>
            <person name="Nakagawa S."/>
            <person name="Yoshida T."/>
            <person name="Sawayama S."/>
        </authorList>
    </citation>
    <scope>NUCLEOTIDE SEQUENCE [LARGE SCALE GENOMIC DNA]</scope>
    <source>
        <strain evidence="2 3">NIES-144</strain>
    </source>
</reference>
<name>A0A699YSJ6_HAELA</name>
<accession>A0A699YSJ6</accession>
<dbReference type="Proteomes" id="UP000485058">
    <property type="component" value="Unassembled WGS sequence"/>
</dbReference>